<dbReference type="EMBL" id="QOVW01000001">
    <property type="protein sequence ID" value="RDB37346.1"/>
    <property type="molecule type" value="Genomic_DNA"/>
</dbReference>
<dbReference type="NCBIfam" id="TIGR01630">
    <property type="entry name" value="psiM2_ORF9"/>
    <property type="match status" value="1"/>
</dbReference>
<evidence type="ECO:0000256" key="1">
    <source>
        <dbReference type="ARBA" id="ARBA00022612"/>
    </source>
</evidence>
<feature type="domain" description="Terminase large subunit gp17-like C-terminal" evidence="2">
    <location>
        <begin position="313"/>
        <end position="455"/>
    </location>
</feature>
<evidence type="ECO:0000313" key="3">
    <source>
        <dbReference type="EMBL" id="RDB37346.1"/>
    </source>
</evidence>
<dbReference type="Pfam" id="PF03237">
    <property type="entry name" value="Terminase_6N"/>
    <property type="match status" value="1"/>
</dbReference>
<name>A0A369L1G0_9BACT</name>
<dbReference type="Gene3D" id="3.30.420.240">
    <property type="match status" value="1"/>
</dbReference>
<comment type="caution">
    <text evidence="3">The sequence shown here is derived from an EMBL/GenBank/DDBJ whole genome shotgun (WGS) entry which is preliminary data.</text>
</comment>
<dbReference type="AlphaFoldDB" id="A0A369L1G0"/>
<evidence type="ECO:0000313" key="4">
    <source>
        <dbReference type="Proteomes" id="UP000253934"/>
    </source>
</evidence>
<keyword evidence="1" id="KW-1188">Viral release from host cell</keyword>
<sequence length="470" mass="54744">MSIDLKERILILEKLNQIKKRKNEQDDFLLFCKKSSKDYVSSWVHIDICRRLEKFARDVREKKSPRLMMFMPPRHGKSFHFSERFPAWVMGKYSNLEYISTSYGQTLSEEFSGKCRDLIKEDFIRDIFPDFNLRKDYKSLQKWKTTNGGSFIAGSVDSGITGKGGHIISIDDPHKNGQEALSDTMRNKVIEWYKSTVFTRRYAGGGILIIQTRWHEDDLAGYLLRTQKNVWEVVCYPAIATQDEKFRKKGEALFPELYPLEFLKEQKETLGEYNWNAQYQQDPLPVSGTLFKAEDWRYYQNYFDNYDRVIQVWDFSFKGDDDSDYTVGQVWAKKGANFYLLDQVRGKWEFPEQIVQVQLLSKKHPQSYAKYIEDKANGSAVISLLKNKISGLIPFNPRTDKISRALVVQPFQQAGNLFLPNSQLNPWVNEYVSEHSKFPRAKHDDQVDCTALAIIQLSKGSIDNLRSLVS</sequence>
<dbReference type="Pfam" id="PF17289">
    <property type="entry name" value="Terminase_6C"/>
    <property type="match status" value="1"/>
</dbReference>
<organism evidence="3 4">
    <name type="scientific">Spirobacillus cienkowskii</name>
    <dbReference type="NCBI Taxonomy" id="495820"/>
    <lineage>
        <taxon>Bacteria</taxon>
        <taxon>Pseudomonadati</taxon>
        <taxon>Bdellovibrionota</taxon>
        <taxon>Oligoflexia</taxon>
        <taxon>Silvanigrellales</taxon>
        <taxon>Spirobacillus</taxon>
    </lineage>
</organism>
<gene>
    <name evidence="3" type="ORF">DCC88_00025</name>
</gene>
<keyword evidence="4" id="KW-1185">Reference proteome</keyword>
<reference evidence="3" key="1">
    <citation type="submission" date="2018-04" db="EMBL/GenBank/DDBJ databases">
        <title>Draft genome sequence of the Candidatus Spirobacillus cienkowskii, a pathogen of freshwater Daphnia species, reconstructed from hemolymph metagenomic reads.</title>
        <authorList>
            <person name="Bresciani L."/>
            <person name="Lemos L.N."/>
            <person name="Wale N."/>
            <person name="Lin J.Y."/>
            <person name="Fernandes G.R."/>
            <person name="Duffy M.A."/>
            <person name="Rodrigues J.M."/>
        </authorList>
    </citation>
    <scope>NUCLEOTIDE SEQUENCE [LARGE SCALE GENOMIC DNA]</scope>
    <source>
        <strain evidence="3">Binning01</strain>
    </source>
</reference>
<protein>
    <submittedName>
        <fullName evidence="3">Terminase</fullName>
    </submittedName>
</protein>
<proteinExistence type="predicted"/>
<evidence type="ECO:0000259" key="2">
    <source>
        <dbReference type="Pfam" id="PF17289"/>
    </source>
</evidence>
<dbReference type="InterPro" id="IPR006517">
    <property type="entry name" value="Phage_terminase_lsu-like_C"/>
</dbReference>
<dbReference type="Proteomes" id="UP000253934">
    <property type="component" value="Unassembled WGS sequence"/>
</dbReference>
<dbReference type="InterPro" id="IPR035421">
    <property type="entry name" value="Terminase_6C"/>
</dbReference>
<accession>A0A369L1G0</accession>